<dbReference type="RefSeq" id="WP_088991298.1">
    <property type="nucleotide sequence ID" value="NZ_LT607409.1"/>
</dbReference>
<name>A0A1C4V9S5_9ACTN</name>
<evidence type="ECO:0000313" key="1">
    <source>
        <dbReference type="EMBL" id="SCE80656.1"/>
    </source>
</evidence>
<keyword evidence="2" id="KW-1185">Reference proteome</keyword>
<dbReference type="AlphaFoldDB" id="A0A1C4V9S5"/>
<organism evidence="1 2">
    <name type="scientific">Micromonospora chokoriensis</name>
    <dbReference type="NCBI Taxonomy" id="356851"/>
    <lineage>
        <taxon>Bacteria</taxon>
        <taxon>Bacillati</taxon>
        <taxon>Actinomycetota</taxon>
        <taxon>Actinomycetes</taxon>
        <taxon>Micromonosporales</taxon>
        <taxon>Micromonosporaceae</taxon>
        <taxon>Micromonospora</taxon>
    </lineage>
</organism>
<accession>A0A1C4V9S5</accession>
<proteinExistence type="predicted"/>
<dbReference type="EMBL" id="LT607409">
    <property type="protein sequence ID" value="SCE80656.1"/>
    <property type="molecule type" value="Genomic_DNA"/>
</dbReference>
<sequence>MQDGGSSGAIWREEVASRAPLARDAQALGRLIEHDQDPAEVAYHEAFADPDAQALDDAQRSYAGQYLRRLRRLDERRKHAPSSRGE</sequence>
<reference evidence="2" key="1">
    <citation type="submission" date="2016-06" db="EMBL/GenBank/DDBJ databases">
        <authorList>
            <person name="Varghese N."/>
            <person name="Submissions Spin"/>
        </authorList>
    </citation>
    <scope>NUCLEOTIDE SEQUENCE [LARGE SCALE GENOMIC DNA]</scope>
    <source>
        <strain evidence="2">DSM 45160</strain>
    </source>
</reference>
<protein>
    <submittedName>
        <fullName evidence="1">Uncharacterized protein</fullName>
    </submittedName>
</protein>
<evidence type="ECO:0000313" key="2">
    <source>
        <dbReference type="Proteomes" id="UP000198224"/>
    </source>
</evidence>
<gene>
    <name evidence="1" type="ORF">GA0070612_1216</name>
</gene>
<dbReference type="Proteomes" id="UP000198224">
    <property type="component" value="Chromosome I"/>
</dbReference>